<reference evidence="11" key="1">
    <citation type="submission" date="2025-08" db="UniProtKB">
        <authorList>
            <consortium name="RefSeq"/>
        </authorList>
    </citation>
    <scope>IDENTIFICATION</scope>
    <source>
        <tissue evidence="11">Muscle</tissue>
    </source>
</reference>
<dbReference type="GO" id="GO:0061702">
    <property type="term" value="C:canonical inflammasome complex"/>
    <property type="evidence" value="ECO:0007669"/>
    <property type="project" value="UniProtKB-SubCell"/>
</dbReference>
<feature type="domain" description="Pyrin" evidence="9">
    <location>
        <begin position="1"/>
        <end position="88"/>
    </location>
</feature>
<comment type="subcellular location">
    <subcellularLocation>
        <location evidence="1">Inflammasome</location>
    </subcellularLocation>
</comment>
<dbReference type="Pfam" id="PF00619">
    <property type="entry name" value="CARD"/>
    <property type="match status" value="1"/>
</dbReference>
<dbReference type="Proteomes" id="UP000504611">
    <property type="component" value="Unplaced"/>
</dbReference>
<dbReference type="AlphaFoldDB" id="A0A6I9NCJ6"/>
<keyword evidence="4" id="KW-0391">Immunity</keyword>
<evidence type="ECO:0000313" key="11">
    <source>
        <dbReference type="RefSeq" id="XP_010774277.1"/>
    </source>
</evidence>
<sequence>MDKQKAVKRMLKNLSKENFTNFCHELMTRKKEPRVARNRVEGKSDLDILDVLISTFDETGAVEVAAELLNEINCKNEADQLLKDTGVKYSEPGSSNMVATGGPSSGNESKNTAGPLAGGTAAQYTMVDGEHFVDKHRTELINRVNCVADILDQLHQEKVITQSSYSDIMVIPTSQKKMRELFSGPLNAAGLRGKDVFYRILEKEEKYLIEELKGNK</sequence>
<dbReference type="InterPro" id="IPR001315">
    <property type="entry name" value="CARD"/>
</dbReference>
<name>A0A6I9NCJ6_9TELE</name>
<evidence type="ECO:0000256" key="2">
    <source>
        <dbReference type="ARBA" id="ARBA00022490"/>
    </source>
</evidence>
<keyword evidence="3" id="KW-0399">Innate immunity</keyword>
<evidence type="ECO:0000256" key="4">
    <source>
        <dbReference type="ARBA" id="ARBA00022859"/>
    </source>
</evidence>
<evidence type="ECO:0000256" key="6">
    <source>
        <dbReference type="ARBA" id="ARBA00023233"/>
    </source>
</evidence>
<feature type="region of interest" description="Disordered" evidence="7">
    <location>
        <begin position="86"/>
        <end position="117"/>
    </location>
</feature>
<dbReference type="OrthoDB" id="8888059at2759"/>
<dbReference type="Gene3D" id="1.10.533.10">
    <property type="entry name" value="Death Domain, Fas"/>
    <property type="match status" value="2"/>
</dbReference>
<dbReference type="InterPro" id="IPR004020">
    <property type="entry name" value="DAPIN"/>
</dbReference>
<dbReference type="PROSITE" id="PS50209">
    <property type="entry name" value="CARD"/>
    <property type="match status" value="1"/>
</dbReference>
<dbReference type="Pfam" id="PF02758">
    <property type="entry name" value="PYRIN"/>
    <property type="match status" value="1"/>
</dbReference>
<dbReference type="GO" id="GO:0042981">
    <property type="term" value="P:regulation of apoptotic process"/>
    <property type="evidence" value="ECO:0007669"/>
    <property type="project" value="InterPro"/>
</dbReference>
<dbReference type="GO" id="GO:0006954">
    <property type="term" value="P:inflammatory response"/>
    <property type="evidence" value="ECO:0007669"/>
    <property type="project" value="UniProtKB-KW"/>
</dbReference>
<evidence type="ECO:0000256" key="7">
    <source>
        <dbReference type="SAM" id="MobiDB-lite"/>
    </source>
</evidence>
<dbReference type="RefSeq" id="XP_010774277.1">
    <property type="nucleotide sequence ID" value="XM_010775975.1"/>
</dbReference>
<dbReference type="GO" id="GO:0045087">
    <property type="term" value="P:innate immune response"/>
    <property type="evidence" value="ECO:0007669"/>
    <property type="project" value="UniProtKB-KW"/>
</dbReference>
<protein>
    <submittedName>
        <fullName evidence="11">Apoptosis-associated speck-like protein containing a CARD isoform X1</fullName>
    </submittedName>
</protein>
<evidence type="ECO:0000259" key="9">
    <source>
        <dbReference type="PROSITE" id="PS50824"/>
    </source>
</evidence>
<evidence type="ECO:0000313" key="10">
    <source>
        <dbReference type="Proteomes" id="UP000504611"/>
    </source>
</evidence>
<keyword evidence="5" id="KW-0395">Inflammatory response</keyword>
<dbReference type="PANTHER" id="PTHR46985:SF2">
    <property type="entry name" value="APOPTOSIS-ASSOCIATED SPECK-LIKE PROTEIN CONTAINING A CARD"/>
    <property type="match status" value="1"/>
</dbReference>
<organism evidence="10 11">
    <name type="scientific">Notothenia coriiceps</name>
    <name type="common">black rockcod</name>
    <dbReference type="NCBI Taxonomy" id="8208"/>
    <lineage>
        <taxon>Eukaryota</taxon>
        <taxon>Metazoa</taxon>
        <taxon>Chordata</taxon>
        <taxon>Craniata</taxon>
        <taxon>Vertebrata</taxon>
        <taxon>Euteleostomi</taxon>
        <taxon>Actinopterygii</taxon>
        <taxon>Neopterygii</taxon>
        <taxon>Teleostei</taxon>
        <taxon>Neoteleostei</taxon>
        <taxon>Acanthomorphata</taxon>
        <taxon>Eupercaria</taxon>
        <taxon>Perciformes</taxon>
        <taxon>Notothenioidei</taxon>
        <taxon>Nototheniidae</taxon>
        <taxon>Notothenia</taxon>
    </lineage>
</organism>
<keyword evidence="2" id="KW-0963">Cytoplasm</keyword>
<dbReference type="InterPro" id="IPR033516">
    <property type="entry name" value="CARD8/ASC/NALP1_CARD"/>
</dbReference>
<dbReference type="PROSITE" id="PS50824">
    <property type="entry name" value="DAPIN"/>
    <property type="match status" value="1"/>
</dbReference>
<gene>
    <name evidence="11" type="primary">LOC104949594</name>
</gene>
<evidence type="ECO:0000256" key="3">
    <source>
        <dbReference type="ARBA" id="ARBA00022588"/>
    </source>
</evidence>
<evidence type="ECO:0000256" key="5">
    <source>
        <dbReference type="ARBA" id="ARBA00023198"/>
    </source>
</evidence>
<dbReference type="KEGG" id="ncc:104949594"/>
<dbReference type="InterPro" id="IPR051249">
    <property type="entry name" value="NLRP_Inflammasome"/>
</dbReference>
<proteinExistence type="predicted"/>
<dbReference type="CDD" id="cd08330">
    <property type="entry name" value="CARD_ASC_NALP1"/>
    <property type="match status" value="1"/>
</dbReference>
<dbReference type="SUPFAM" id="SSF47986">
    <property type="entry name" value="DEATH domain"/>
    <property type="match status" value="2"/>
</dbReference>
<dbReference type="GeneID" id="104949594"/>
<dbReference type="InterPro" id="IPR011029">
    <property type="entry name" value="DEATH-like_dom_sf"/>
</dbReference>
<feature type="domain" description="CARD" evidence="8">
    <location>
        <begin position="131"/>
        <end position="216"/>
    </location>
</feature>
<keyword evidence="10" id="KW-1185">Reference proteome</keyword>
<dbReference type="SMART" id="SM01289">
    <property type="entry name" value="PYRIN"/>
    <property type="match status" value="1"/>
</dbReference>
<accession>A0A6I9NCJ6</accession>
<evidence type="ECO:0000256" key="1">
    <source>
        <dbReference type="ARBA" id="ARBA00004110"/>
    </source>
</evidence>
<dbReference type="PANTHER" id="PTHR46985">
    <property type="entry name" value="NACHT, LRR AND PYD DOMAINS-CONTAINING PROTEIN 1"/>
    <property type="match status" value="1"/>
</dbReference>
<keyword evidence="6" id="KW-1271">Inflammasome</keyword>
<evidence type="ECO:0000259" key="8">
    <source>
        <dbReference type="PROSITE" id="PS50209"/>
    </source>
</evidence>